<dbReference type="EMBL" id="BAAATM010000022">
    <property type="protein sequence ID" value="GAA2554905.1"/>
    <property type="molecule type" value="Genomic_DNA"/>
</dbReference>
<organism evidence="1 2">
    <name type="scientific">Streptomyces levis</name>
    <dbReference type="NCBI Taxonomy" id="285566"/>
    <lineage>
        <taxon>Bacteria</taxon>
        <taxon>Bacillati</taxon>
        <taxon>Actinomycetota</taxon>
        <taxon>Actinomycetes</taxon>
        <taxon>Kitasatosporales</taxon>
        <taxon>Streptomycetaceae</taxon>
        <taxon>Streptomyces</taxon>
    </lineage>
</organism>
<dbReference type="Proteomes" id="UP001501095">
    <property type="component" value="Unassembled WGS sequence"/>
</dbReference>
<protein>
    <submittedName>
        <fullName evidence="1">Uncharacterized protein</fullName>
    </submittedName>
</protein>
<evidence type="ECO:0000313" key="1">
    <source>
        <dbReference type="EMBL" id="GAA2554905.1"/>
    </source>
</evidence>
<name>A0ABN3P1S4_9ACTN</name>
<reference evidence="1 2" key="1">
    <citation type="journal article" date="2019" name="Int. J. Syst. Evol. Microbiol.">
        <title>The Global Catalogue of Microorganisms (GCM) 10K type strain sequencing project: providing services to taxonomists for standard genome sequencing and annotation.</title>
        <authorList>
            <consortium name="The Broad Institute Genomics Platform"/>
            <consortium name="The Broad Institute Genome Sequencing Center for Infectious Disease"/>
            <person name="Wu L."/>
            <person name="Ma J."/>
        </authorList>
    </citation>
    <scope>NUCLEOTIDE SEQUENCE [LARGE SCALE GENOMIC DNA]</scope>
    <source>
        <strain evidence="1 2">JCM 6924</strain>
    </source>
</reference>
<keyword evidence="2" id="KW-1185">Reference proteome</keyword>
<sequence>MPSEFWYVDGFNLSTVAYDIVTRDGLDSTPAVVGENVAYNQQHGERWVRKYFGPARKQLTMWIGSKNISTGLNGADLDEQRRNLDDNIDFLTRLFSRRNKLLSVKRELSDGTTRVAQAEVVMTMDPVLLGLANAKMGVELLIPSGFWRDESSSTLADDIAPGSNIVLSGLAKASAPMTDLIFNVTGPITNPRVTDVESGSWVQYNGAIGSGSTLSIINSTMDITGGTLANMTHAGEVNWLTLYPNAVNGVRVTFSGSGTTGATKLQVVGKKAFIR</sequence>
<evidence type="ECO:0000313" key="2">
    <source>
        <dbReference type="Proteomes" id="UP001501095"/>
    </source>
</evidence>
<comment type="caution">
    <text evidence="1">The sequence shown here is derived from an EMBL/GenBank/DDBJ whole genome shotgun (WGS) entry which is preliminary data.</text>
</comment>
<gene>
    <name evidence="1" type="ORF">GCM10010423_65100</name>
</gene>
<accession>A0ABN3P1S4</accession>
<proteinExistence type="predicted"/>
<dbReference type="RefSeq" id="WP_344543002.1">
    <property type="nucleotide sequence ID" value="NZ_BAAATM010000022.1"/>
</dbReference>